<evidence type="ECO:0000256" key="1">
    <source>
        <dbReference type="ARBA" id="ARBA00023172"/>
    </source>
</evidence>
<organism evidence="3 4">
    <name type="scientific">Marinobacter nauticus</name>
    <name type="common">Marinobacter hydrocarbonoclasticus</name>
    <name type="synonym">Marinobacter aquaeolei</name>
    <dbReference type="NCBI Taxonomy" id="2743"/>
    <lineage>
        <taxon>Bacteria</taxon>
        <taxon>Pseudomonadati</taxon>
        <taxon>Pseudomonadota</taxon>
        <taxon>Gammaproteobacteria</taxon>
        <taxon>Pseudomonadales</taxon>
        <taxon>Marinobacteraceae</taxon>
        <taxon>Marinobacter</taxon>
    </lineage>
</organism>
<reference evidence="3 4" key="1">
    <citation type="submission" date="2019-10" db="EMBL/GenBank/DDBJ databases">
        <title>Draft genome sequence of Marinobacter hydrocarbonoclasticus NCT7M from the microbiome of the marine copepod.</title>
        <authorList>
            <person name="Nuttall R."/>
            <person name="Sharma G."/>
            <person name="Moisander P."/>
        </authorList>
    </citation>
    <scope>NUCLEOTIDE SEQUENCE [LARGE SCALE GENOMIC DNA]</scope>
    <source>
        <strain evidence="3 4">NCT7M</strain>
    </source>
</reference>
<dbReference type="Gene3D" id="1.10.443.10">
    <property type="entry name" value="Intergrase catalytic core"/>
    <property type="match status" value="1"/>
</dbReference>
<evidence type="ECO:0000313" key="4">
    <source>
        <dbReference type="Proteomes" id="UP000469950"/>
    </source>
</evidence>
<comment type="caution">
    <text evidence="3">The sequence shown here is derived from an EMBL/GenBank/DDBJ whole genome shotgun (WGS) entry which is preliminary data.</text>
</comment>
<dbReference type="AlphaFoldDB" id="A0A833JSU7"/>
<accession>A0A833JSU7</accession>
<keyword evidence="1" id="KW-0233">DNA recombination</keyword>
<dbReference type="PROSITE" id="PS51898">
    <property type="entry name" value="TYR_RECOMBINASE"/>
    <property type="match status" value="1"/>
</dbReference>
<dbReference type="EMBL" id="WBMP01000001">
    <property type="protein sequence ID" value="KAE8547604.1"/>
    <property type="molecule type" value="Genomic_DNA"/>
</dbReference>
<dbReference type="Pfam" id="PF00589">
    <property type="entry name" value="Phage_integrase"/>
    <property type="match status" value="1"/>
</dbReference>
<dbReference type="SUPFAM" id="SSF56349">
    <property type="entry name" value="DNA breaking-rejoining enzymes"/>
    <property type="match status" value="1"/>
</dbReference>
<proteinExistence type="predicted"/>
<feature type="domain" description="Tyr recombinase" evidence="2">
    <location>
        <begin position="474"/>
        <end position="719"/>
    </location>
</feature>
<evidence type="ECO:0000313" key="3">
    <source>
        <dbReference type="EMBL" id="KAE8547604.1"/>
    </source>
</evidence>
<dbReference type="InterPro" id="IPR011010">
    <property type="entry name" value="DNA_brk_join_enz"/>
</dbReference>
<protein>
    <recommendedName>
        <fullName evidence="2">Tyr recombinase domain-containing protein</fullName>
    </recommendedName>
</protein>
<dbReference type="Proteomes" id="UP000469950">
    <property type="component" value="Unassembled WGS sequence"/>
</dbReference>
<dbReference type="GO" id="GO:0015074">
    <property type="term" value="P:DNA integration"/>
    <property type="evidence" value="ECO:0007669"/>
    <property type="project" value="InterPro"/>
</dbReference>
<name>A0A833JSU7_MARNT</name>
<dbReference type="InterPro" id="IPR002104">
    <property type="entry name" value="Integrase_catalytic"/>
</dbReference>
<evidence type="ECO:0000259" key="2">
    <source>
        <dbReference type="PROSITE" id="PS51898"/>
    </source>
</evidence>
<gene>
    <name evidence="3" type="ORF">F6453_0496</name>
</gene>
<dbReference type="RefSeq" id="WP_153739863.1">
    <property type="nucleotide sequence ID" value="NZ_WBMP01000001.1"/>
</dbReference>
<dbReference type="GO" id="GO:0003677">
    <property type="term" value="F:DNA binding"/>
    <property type="evidence" value="ECO:0007669"/>
    <property type="project" value="InterPro"/>
</dbReference>
<sequence length="1045" mass="119913">MIPMDSIWEDFLALELEPGARQVAEELRAFLLRSELGGAEILSGRSEKVFEAGLMWPLEKGIHETLGRSSDVRFGKLLRAFVEFANRVGERDFPLPAVPILLEPHRSVFQSFHPVEAERAERWRLSLIDWIETVSVSDLKPHLGVGALIVSAALNSGLVDSGALHKLLQSIPEKLTVLAGRAYLDLELPWRGSESLERRRWFPDPVSEMIFLQLKLEENEPLGHKTPAKALWPFLRLWFKRCKGVENLPKNFSDFMIASRALTYHELPVNIGTYMAREHVSHSLRPEVWQRLHGVYSTASPTGDNIERQCDEQTTSETGAFQEAVETFEWAQALWEILKGSDRELVAQKLRNLLEDGQHVISRSERMLAAWALHMCTKPAASGKRLALSTIRQYVRQTGTRLSALAGDGDISNYDIAQFEELYTEVLADAQSPGFRNQLSVGLREFHHFLTHNYGVPKLSEVMNLGGGSILHPVDANLITLDDYQEIRRRIRDAELELIAPDLPTIVELIFVLGFRCGLRRMEALMLRIEDIHLMGRSAIIVRRYAGHRLKTANAKRQIPIYALLDADERSLLEAWMEYRRSEEQERPSTSALFAVPSRGWVQVRQEKVMPILHQLMREVTGDQSLRYHHLRHSFASWTFLRLILAHHGKRTTLFPDQPITDEWLDQSSEFAEQLLKARHRPDLYAVARLLGHSGPDMSLEHYVHTMDLAGLALDERRNMFEDKTLAAASGVPISSAYRLLRKAGIQGLLGRVRNSYRHRANVLRPTEKPSAKAEPEHQRFRDRLMLIEKYLKFRHRTSIEQDVLAERLGLSVEACQLLEERSTYLAGLRSNALRTQTSRHRFSKIEENEGRGDSIRLHTEPRTRSSKAFFDSLLDRVEALLHDNSDLVWEVVEYYIHNQWKTATSLIFRDPQKPEMAKKYLQFLESLGFPRRSLSLTNRDARDRSPYRALWKKQLGLTYRDTIKIRAPANKHRKVEARWLFIGLDFVNDSERDQSRSFGFRYFMVMLAMAAPVFRPEQTVGDAHEQLMWASSDKSSEPGVVPAA</sequence>
<dbReference type="GO" id="GO:0006310">
    <property type="term" value="P:DNA recombination"/>
    <property type="evidence" value="ECO:0007669"/>
    <property type="project" value="UniProtKB-KW"/>
</dbReference>
<dbReference type="InterPro" id="IPR013762">
    <property type="entry name" value="Integrase-like_cat_sf"/>
</dbReference>